<comment type="similarity">
    <text evidence="1 4">Belongs to the peptidase A1 family.</text>
</comment>
<keyword evidence="3" id="KW-1015">Disulfide bond</keyword>
<accession>A0A1Y2CSF7</accession>
<dbReference type="InterPro" id="IPR001969">
    <property type="entry name" value="Aspartic_peptidase_AS"/>
</dbReference>
<dbReference type="PANTHER" id="PTHR47966:SF51">
    <property type="entry name" value="BETA-SITE APP-CLEAVING ENZYME, ISOFORM A-RELATED"/>
    <property type="match status" value="1"/>
</dbReference>
<organism evidence="7 8">
    <name type="scientific">Rhizoclosmatium globosum</name>
    <dbReference type="NCBI Taxonomy" id="329046"/>
    <lineage>
        <taxon>Eukaryota</taxon>
        <taxon>Fungi</taxon>
        <taxon>Fungi incertae sedis</taxon>
        <taxon>Chytridiomycota</taxon>
        <taxon>Chytridiomycota incertae sedis</taxon>
        <taxon>Chytridiomycetes</taxon>
        <taxon>Chytridiales</taxon>
        <taxon>Chytriomycetaceae</taxon>
        <taxon>Rhizoclosmatium</taxon>
    </lineage>
</organism>
<proteinExistence type="inferred from homology"/>
<evidence type="ECO:0000256" key="2">
    <source>
        <dbReference type="ARBA" id="ARBA00022750"/>
    </source>
</evidence>
<dbReference type="PROSITE" id="PS51767">
    <property type="entry name" value="PEPTIDASE_A1"/>
    <property type="match status" value="1"/>
</dbReference>
<dbReference type="PANTHER" id="PTHR47966">
    <property type="entry name" value="BETA-SITE APP-CLEAVING ENZYME, ISOFORM A-RELATED"/>
    <property type="match status" value="1"/>
</dbReference>
<sequence>MISVLVAALTATITTLGQVAATTGDGALSNVIAPAIAITAPAKRDGASLNLANFGGGAFFTAISLGTPPQTFNVLVDTGSDWLWVPGVKCMASCSNTSSLFNTSASATFSYLNGSAQQGTLAYGLGSVKGAPARDNLTWGPVTLPNVSFYLVDYEDEPMKRQNTGFGDGILGLAFLGGNVSADHSIVQLMTAKNQLPSGIFSIWLNQSSSFDSDDSVDKHGGRMVFGGADPTLYDGNFTFIPVIRVVSVPDYFWGVSLGPVGVKGMLAGSNMDKFKYNAQGYYSVDCKLAETFPDITFVLGGNPFTLTVTDYVGSDGKTCSMGIGTLAGMDKWIIGDIFLYKYYSVYDVKHKQVGFALASNGTVSGHGLPLTDSILAQGGGSGFGTIPTPSNVANRHSWLFRFC</sequence>
<comment type="caution">
    <text evidence="7">The sequence shown here is derived from an EMBL/GenBank/DDBJ whole genome shotgun (WGS) entry which is preliminary data.</text>
</comment>
<dbReference type="Gene3D" id="2.40.70.10">
    <property type="entry name" value="Acid Proteases"/>
    <property type="match status" value="3"/>
</dbReference>
<dbReference type="Gene3D" id="2.60.40.1960">
    <property type="match status" value="1"/>
</dbReference>
<protein>
    <submittedName>
        <fullName evidence="7">Acid protease</fullName>
    </submittedName>
</protein>
<dbReference type="InterPro" id="IPR001461">
    <property type="entry name" value="Aspartic_peptidase_A1"/>
</dbReference>
<keyword evidence="4" id="KW-0378">Hydrolase</keyword>
<feature type="signal peptide" evidence="5">
    <location>
        <begin position="1"/>
        <end position="21"/>
    </location>
</feature>
<reference evidence="7 8" key="1">
    <citation type="submission" date="2016-07" db="EMBL/GenBank/DDBJ databases">
        <title>Pervasive Adenine N6-methylation of Active Genes in Fungi.</title>
        <authorList>
            <consortium name="DOE Joint Genome Institute"/>
            <person name="Mondo S.J."/>
            <person name="Dannebaum R.O."/>
            <person name="Kuo R.C."/>
            <person name="Labutti K."/>
            <person name="Haridas S."/>
            <person name="Kuo A."/>
            <person name="Salamov A."/>
            <person name="Ahrendt S.R."/>
            <person name="Lipzen A."/>
            <person name="Sullivan W."/>
            <person name="Andreopoulos W.B."/>
            <person name="Clum A."/>
            <person name="Lindquist E."/>
            <person name="Daum C."/>
            <person name="Ramamoorthy G.K."/>
            <person name="Gryganskyi A."/>
            <person name="Culley D."/>
            <person name="Magnuson J.K."/>
            <person name="James T.Y."/>
            <person name="O'Malley M.A."/>
            <person name="Stajich J.E."/>
            <person name="Spatafora J.W."/>
            <person name="Visel A."/>
            <person name="Grigoriev I.V."/>
        </authorList>
    </citation>
    <scope>NUCLEOTIDE SEQUENCE [LARGE SCALE GENOMIC DNA]</scope>
    <source>
        <strain evidence="7 8">JEL800</strain>
    </source>
</reference>
<gene>
    <name evidence="7" type="ORF">BCR33DRAFT_713431</name>
</gene>
<dbReference type="Pfam" id="PF00026">
    <property type="entry name" value="Asp"/>
    <property type="match status" value="2"/>
</dbReference>
<dbReference type="STRING" id="329046.A0A1Y2CSF7"/>
<feature type="disulfide bond" evidence="3">
    <location>
        <begin position="287"/>
        <end position="320"/>
    </location>
</feature>
<dbReference type="GO" id="GO:0006508">
    <property type="term" value="P:proteolysis"/>
    <property type="evidence" value="ECO:0007669"/>
    <property type="project" value="UniProtKB-KW"/>
</dbReference>
<dbReference type="InterPro" id="IPR033121">
    <property type="entry name" value="PEPTIDASE_A1"/>
</dbReference>
<dbReference type="PROSITE" id="PS00141">
    <property type="entry name" value="ASP_PROTEASE"/>
    <property type="match status" value="1"/>
</dbReference>
<keyword evidence="4 7" id="KW-0645">Protease</keyword>
<dbReference type="GO" id="GO:0004190">
    <property type="term" value="F:aspartic-type endopeptidase activity"/>
    <property type="evidence" value="ECO:0007669"/>
    <property type="project" value="UniProtKB-KW"/>
</dbReference>
<name>A0A1Y2CSF7_9FUNG</name>
<dbReference type="Proteomes" id="UP000193642">
    <property type="component" value="Unassembled WGS sequence"/>
</dbReference>
<evidence type="ECO:0000313" key="7">
    <source>
        <dbReference type="EMBL" id="ORY49826.1"/>
    </source>
</evidence>
<feature type="domain" description="Peptidase A1" evidence="6">
    <location>
        <begin position="59"/>
        <end position="357"/>
    </location>
</feature>
<dbReference type="SUPFAM" id="SSF50630">
    <property type="entry name" value="Acid proteases"/>
    <property type="match status" value="1"/>
</dbReference>
<dbReference type="OrthoDB" id="2747330at2759"/>
<dbReference type="PRINTS" id="PR00792">
    <property type="entry name" value="PEPSIN"/>
</dbReference>
<evidence type="ECO:0000313" key="8">
    <source>
        <dbReference type="Proteomes" id="UP000193642"/>
    </source>
</evidence>
<keyword evidence="2 4" id="KW-0064">Aspartyl protease</keyword>
<keyword evidence="5" id="KW-0732">Signal</keyword>
<feature type="chain" id="PRO_5013050611" evidence="5">
    <location>
        <begin position="22"/>
        <end position="404"/>
    </location>
</feature>
<evidence type="ECO:0000256" key="4">
    <source>
        <dbReference type="RuleBase" id="RU000454"/>
    </source>
</evidence>
<evidence type="ECO:0000259" key="6">
    <source>
        <dbReference type="PROSITE" id="PS51767"/>
    </source>
</evidence>
<evidence type="ECO:0000256" key="5">
    <source>
        <dbReference type="SAM" id="SignalP"/>
    </source>
</evidence>
<dbReference type="AlphaFoldDB" id="A0A1Y2CSF7"/>
<keyword evidence="8" id="KW-1185">Reference proteome</keyword>
<dbReference type="EMBL" id="MCGO01000008">
    <property type="protein sequence ID" value="ORY49826.1"/>
    <property type="molecule type" value="Genomic_DNA"/>
</dbReference>
<evidence type="ECO:0000256" key="1">
    <source>
        <dbReference type="ARBA" id="ARBA00007447"/>
    </source>
</evidence>
<evidence type="ECO:0000256" key="3">
    <source>
        <dbReference type="PIRSR" id="PIRSR601461-2"/>
    </source>
</evidence>
<dbReference type="InterPro" id="IPR021109">
    <property type="entry name" value="Peptidase_aspartic_dom_sf"/>
</dbReference>